<dbReference type="InterPro" id="IPR000847">
    <property type="entry name" value="LysR_HTH_N"/>
</dbReference>
<feature type="domain" description="HTH lysR-type" evidence="5">
    <location>
        <begin position="1"/>
        <end position="58"/>
    </location>
</feature>
<dbReference type="SUPFAM" id="SSF46785">
    <property type="entry name" value="Winged helix' DNA-binding domain"/>
    <property type="match status" value="1"/>
</dbReference>
<gene>
    <name evidence="6" type="ORF">J2Z70_000522</name>
</gene>
<dbReference type="Pfam" id="PF03466">
    <property type="entry name" value="LysR_substrate"/>
    <property type="match status" value="1"/>
</dbReference>
<dbReference type="PANTHER" id="PTHR30126:SF100">
    <property type="entry name" value="LYSR-FAMILY TRANSCRIPTIONAL REGULATOR"/>
    <property type="match status" value="1"/>
</dbReference>
<dbReference type="PROSITE" id="PS50931">
    <property type="entry name" value="HTH_LYSR"/>
    <property type="match status" value="1"/>
</dbReference>
<keyword evidence="4" id="KW-0804">Transcription</keyword>
<dbReference type="RefSeq" id="WP_209868954.1">
    <property type="nucleotide sequence ID" value="NZ_JAGGLV010000001.1"/>
</dbReference>
<evidence type="ECO:0000256" key="1">
    <source>
        <dbReference type="ARBA" id="ARBA00009437"/>
    </source>
</evidence>
<name>A0ABS4NK20_9BACL</name>
<dbReference type="InterPro" id="IPR005119">
    <property type="entry name" value="LysR_subst-bd"/>
</dbReference>
<dbReference type="Pfam" id="PF00126">
    <property type="entry name" value="HTH_1"/>
    <property type="match status" value="1"/>
</dbReference>
<evidence type="ECO:0000256" key="2">
    <source>
        <dbReference type="ARBA" id="ARBA00023015"/>
    </source>
</evidence>
<evidence type="ECO:0000256" key="4">
    <source>
        <dbReference type="ARBA" id="ARBA00023163"/>
    </source>
</evidence>
<keyword evidence="3 6" id="KW-0238">DNA-binding</keyword>
<keyword evidence="2" id="KW-0805">Transcription regulation</keyword>
<dbReference type="Proteomes" id="UP000773462">
    <property type="component" value="Unassembled WGS sequence"/>
</dbReference>
<evidence type="ECO:0000259" key="5">
    <source>
        <dbReference type="PROSITE" id="PS50931"/>
    </source>
</evidence>
<dbReference type="InterPro" id="IPR036390">
    <property type="entry name" value="WH_DNA-bd_sf"/>
</dbReference>
<evidence type="ECO:0000256" key="3">
    <source>
        <dbReference type="ARBA" id="ARBA00023125"/>
    </source>
</evidence>
<evidence type="ECO:0000313" key="6">
    <source>
        <dbReference type="EMBL" id="MBP2110383.1"/>
    </source>
</evidence>
<comment type="caution">
    <text evidence="6">The sequence shown here is derived from an EMBL/GenBank/DDBJ whole genome shotgun (WGS) entry which is preliminary data.</text>
</comment>
<reference evidence="6 7" key="1">
    <citation type="submission" date="2021-03" db="EMBL/GenBank/DDBJ databases">
        <title>Genomic Encyclopedia of Type Strains, Phase IV (KMG-IV): sequencing the most valuable type-strain genomes for metagenomic binning, comparative biology and taxonomic classification.</title>
        <authorList>
            <person name="Goeker M."/>
        </authorList>
    </citation>
    <scope>NUCLEOTIDE SEQUENCE [LARGE SCALE GENOMIC DNA]</scope>
    <source>
        <strain evidence="6 7">DSM 101953</strain>
    </source>
</reference>
<dbReference type="Gene3D" id="1.10.10.10">
    <property type="entry name" value="Winged helix-like DNA-binding domain superfamily/Winged helix DNA-binding domain"/>
    <property type="match status" value="1"/>
</dbReference>
<comment type="similarity">
    <text evidence="1">Belongs to the LysR transcriptional regulatory family.</text>
</comment>
<keyword evidence="7" id="KW-1185">Reference proteome</keyword>
<dbReference type="Gene3D" id="3.40.190.290">
    <property type="match status" value="1"/>
</dbReference>
<evidence type="ECO:0000313" key="7">
    <source>
        <dbReference type="Proteomes" id="UP000773462"/>
    </source>
</evidence>
<dbReference type="PANTHER" id="PTHR30126">
    <property type="entry name" value="HTH-TYPE TRANSCRIPTIONAL REGULATOR"/>
    <property type="match status" value="1"/>
</dbReference>
<protein>
    <submittedName>
        <fullName evidence="6">DNA-binding transcriptional LysR family regulator</fullName>
    </submittedName>
</protein>
<dbReference type="CDD" id="cd05466">
    <property type="entry name" value="PBP2_LTTR_substrate"/>
    <property type="match status" value="1"/>
</dbReference>
<proteinExistence type="inferred from homology"/>
<sequence length="296" mass="33162">MELRQLKTFYTLASTLNFARAAEAQNYVPSTVTMQMKALEEELGVKLVDRLGKNVTLTDTGKTFLRYADNILCMVEEAQHALKQPGELTGTIVISADETLCTYRLPAVLQKFRQLHPGVRLIFLPLVSPSLRQSLRDGDVDVIFMLDEVKGESGFCGEKIREERFCLLAAPDHPLASRPALAIEDFHGETFLLTEQGCSYRSFFERSLSQKGMAGITELEFHSAEAIKQCAKLGMGIAILPEMAVSEELKRGELISLPWDLTAVSFATQMFWHEEKWLSPAIEAFIRLARDLESSP</sequence>
<accession>A0ABS4NK20</accession>
<dbReference type="SUPFAM" id="SSF53850">
    <property type="entry name" value="Periplasmic binding protein-like II"/>
    <property type="match status" value="1"/>
</dbReference>
<dbReference type="EMBL" id="JAGGLV010000001">
    <property type="protein sequence ID" value="MBP2110383.1"/>
    <property type="molecule type" value="Genomic_DNA"/>
</dbReference>
<organism evidence="6 7">
    <name type="scientific">Paenibacillus silagei</name>
    <dbReference type="NCBI Taxonomy" id="1670801"/>
    <lineage>
        <taxon>Bacteria</taxon>
        <taxon>Bacillati</taxon>
        <taxon>Bacillota</taxon>
        <taxon>Bacilli</taxon>
        <taxon>Bacillales</taxon>
        <taxon>Paenibacillaceae</taxon>
        <taxon>Paenibacillus</taxon>
    </lineage>
</organism>
<dbReference type="InterPro" id="IPR036388">
    <property type="entry name" value="WH-like_DNA-bd_sf"/>
</dbReference>
<dbReference type="GO" id="GO:0003677">
    <property type="term" value="F:DNA binding"/>
    <property type="evidence" value="ECO:0007669"/>
    <property type="project" value="UniProtKB-KW"/>
</dbReference>